<dbReference type="PATRIC" id="fig|266835.9.peg.4787"/>
<dbReference type="GO" id="GO:0003824">
    <property type="term" value="F:catalytic activity"/>
    <property type="evidence" value="ECO:0007669"/>
    <property type="project" value="InterPro"/>
</dbReference>
<dbReference type="Proteomes" id="UP000000552">
    <property type="component" value="Chromosome"/>
</dbReference>
<accession>Q98AG1</accession>
<dbReference type="Gene3D" id="3.90.226.10">
    <property type="entry name" value="2-enoyl-CoA Hydratase, Chain A, domain 1"/>
    <property type="match status" value="1"/>
</dbReference>
<dbReference type="eggNOG" id="COG1024">
    <property type="taxonomic scope" value="Bacteria"/>
</dbReference>
<proteinExistence type="inferred from homology"/>
<comment type="similarity">
    <text evidence="1 2">Belongs to the enoyl-CoA hydratase/isomerase family.</text>
</comment>
<dbReference type="InterPro" id="IPR018376">
    <property type="entry name" value="Enoyl-CoA_hyd/isom_CS"/>
</dbReference>
<dbReference type="Gene3D" id="1.10.12.10">
    <property type="entry name" value="Lyase 2-enoyl-coa Hydratase, Chain A, domain 2"/>
    <property type="match status" value="1"/>
</dbReference>
<dbReference type="HOGENOM" id="CLU_009834_7_4_5"/>
<dbReference type="AlphaFoldDB" id="Q98AG1"/>
<dbReference type="PROSITE" id="PS00166">
    <property type="entry name" value="ENOYL_COA_HYDRATASE"/>
    <property type="match status" value="1"/>
</dbReference>
<dbReference type="KEGG" id="mlo:mll6015"/>
<name>Q98AG1_RHILO</name>
<protein>
    <submittedName>
        <fullName evidence="3">Carnitine racemase</fullName>
    </submittedName>
</protein>
<dbReference type="SUPFAM" id="SSF52096">
    <property type="entry name" value="ClpP/crotonase"/>
    <property type="match status" value="1"/>
</dbReference>
<dbReference type="InterPro" id="IPR014748">
    <property type="entry name" value="Enoyl-CoA_hydra_C"/>
</dbReference>
<evidence type="ECO:0000256" key="2">
    <source>
        <dbReference type="RuleBase" id="RU003707"/>
    </source>
</evidence>
<evidence type="ECO:0000313" key="4">
    <source>
        <dbReference type="Proteomes" id="UP000000552"/>
    </source>
</evidence>
<dbReference type="PANTHER" id="PTHR43802:SF1">
    <property type="entry name" value="IP11341P-RELATED"/>
    <property type="match status" value="1"/>
</dbReference>
<evidence type="ECO:0000313" key="3">
    <source>
        <dbReference type="EMBL" id="BAB52369.1"/>
    </source>
</evidence>
<organism evidence="3 4">
    <name type="scientific">Mesorhizobium japonicum (strain LMG 29417 / CECT 9101 / MAFF 303099)</name>
    <name type="common">Mesorhizobium loti (strain MAFF 303099)</name>
    <dbReference type="NCBI Taxonomy" id="266835"/>
    <lineage>
        <taxon>Bacteria</taxon>
        <taxon>Pseudomonadati</taxon>
        <taxon>Pseudomonadota</taxon>
        <taxon>Alphaproteobacteria</taxon>
        <taxon>Hyphomicrobiales</taxon>
        <taxon>Phyllobacteriaceae</taxon>
        <taxon>Mesorhizobium</taxon>
    </lineage>
</organism>
<dbReference type="EMBL" id="BA000012">
    <property type="protein sequence ID" value="BAB52369.1"/>
    <property type="molecule type" value="Genomic_DNA"/>
</dbReference>
<dbReference type="CDD" id="cd06558">
    <property type="entry name" value="crotonase-like"/>
    <property type="match status" value="1"/>
</dbReference>
<reference evidence="3 4" key="1">
    <citation type="journal article" date="2000" name="DNA Res.">
        <title>Complete genome structure of the nitrogen-fixing symbiotic bacterium Mesorhizobium loti.</title>
        <authorList>
            <person name="Kaneko T."/>
            <person name="Nakamura Y."/>
            <person name="Sato S."/>
            <person name="Asamizu E."/>
            <person name="Kato T."/>
            <person name="Sasamoto S."/>
            <person name="Watanabe A."/>
            <person name="Idesawa K."/>
            <person name="Ishikawa A."/>
            <person name="Kawashima K."/>
            <person name="Kimura T."/>
            <person name="Kishida Y."/>
            <person name="Kiyokawa C."/>
            <person name="Kohara M."/>
            <person name="Matsumoto M."/>
            <person name="Matsuno A."/>
            <person name="Mochizuki Y."/>
            <person name="Nakayama S."/>
            <person name="Nakazaki N."/>
            <person name="Shimpo S."/>
            <person name="Sugimoto M."/>
            <person name="Takeuchi C."/>
            <person name="Yamada M."/>
            <person name="Tabata S."/>
        </authorList>
    </citation>
    <scope>NUCLEOTIDE SEQUENCE [LARGE SCALE GENOMIC DNA]</scope>
    <source>
        <strain evidence="4">LMG 29417 / CECT 9101 / MAFF 303099</strain>
    </source>
</reference>
<dbReference type="InterPro" id="IPR001753">
    <property type="entry name" value="Enoyl-CoA_hydra/iso"/>
</dbReference>
<dbReference type="InterPro" id="IPR029045">
    <property type="entry name" value="ClpP/crotonase-like_dom_sf"/>
</dbReference>
<sequence>MSDQPLLVEKRRDITLISLNRPERRNAVDGKLSRALREAFDHFEADPSASVAIINGQGAAFCSGMDLKAFLDGEADDILFGEGRLGGLVSRNLTKPLVAAVHGVAVAGGFELMLACDLVVSADTCRFGLPEAKRGLVAGAGGAFRLGEILPPVIAAEILLTGELFGAQRAYELGLVNRIVPESEVLETALMMARAIALNAPMSRKASLDLARASLATGRSLRWAMNDDLLKTLIASEDAVEGAAAFNEKRPPVWRGV</sequence>
<dbReference type="Pfam" id="PF00378">
    <property type="entry name" value="ECH_1"/>
    <property type="match status" value="1"/>
</dbReference>
<gene>
    <name evidence="3" type="ordered locus">mll6015</name>
</gene>
<evidence type="ECO:0000256" key="1">
    <source>
        <dbReference type="ARBA" id="ARBA00005254"/>
    </source>
</evidence>
<dbReference type="PANTHER" id="PTHR43802">
    <property type="entry name" value="ENOYL-COA HYDRATASE"/>
    <property type="match status" value="1"/>
</dbReference>